<dbReference type="InterPro" id="IPR008928">
    <property type="entry name" value="6-hairpin_glycosidase_sf"/>
</dbReference>
<dbReference type="InterPro" id="IPR008291">
    <property type="entry name" value="Glucoamylase_SBD"/>
</dbReference>
<dbReference type="GO" id="GO:0000324">
    <property type="term" value="C:fungal-type vacuole"/>
    <property type="evidence" value="ECO:0007669"/>
    <property type="project" value="TreeGrafter"/>
</dbReference>
<name>A0AA40AGZ7_9PEZI</name>
<feature type="chain" id="PRO_5041201050" description="Glucoamylase" evidence="12">
    <location>
        <begin position="21"/>
        <end position="629"/>
    </location>
</feature>
<dbReference type="PROSITE" id="PS51166">
    <property type="entry name" value="CBM20"/>
    <property type="match status" value="1"/>
</dbReference>
<dbReference type="FunFam" id="1.50.10.10:FF:000018">
    <property type="entry name" value="Glucoamylase"/>
    <property type="match status" value="1"/>
</dbReference>
<dbReference type="GO" id="GO:0000272">
    <property type="term" value="P:polysaccharide catabolic process"/>
    <property type="evidence" value="ECO:0007669"/>
    <property type="project" value="UniProtKB-KW"/>
</dbReference>
<accession>A0AA40AGZ7</accession>
<dbReference type="GO" id="GO:2001070">
    <property type="term" value="F:starch binding"/>
    <property type="evidence" value="ECO:0007669"/>
    <property type="project" value="InterPro"/>
</dbReference>
<evidence type="ECO:0000256" key="11">
    <source>
        <dbReference type="PIRSR" id="PIRSR001031-2"/>
    </source>
</evidence>
<keyword evidence="7 9" id="KW-0326">Glycosidase</keyword>
<evidence type="ECO:0000256" key="9">
    <source>
        <dbReference type="PIRNR" id="PIRNR001031"/>
    </source>
</evidence>
<dbReference type="Pfam" id="PF00723">
    <property type="entry name" value="Glyco_hydro_15"/>
    <property type="match status" value="1"/>
</dbReference>
<feature type="domain" description="CBM20" evidence="13">
    <location>
        <begin position="503"/>
        <end position="614"/>
    </location>
</feature>
<dbReference type="PANTHER" id="PTHR31616:SF12">
    <property type="entry name" value="GLUCOAMYLASE"/>
    <property type="match status" value="1"/>
</dbReference>
<evidence type="ECO:0000256" key="8">
    <source>
        <dbReference type="ARBA" id="ARBA00023326"/>
    </source>
</evidence>
<keyword evidence="5" id="KW-0325">Glycoprotein</keyword>
<feature type="binding site" evidence="11">
    <location>
        <position position="146"/>
    </location>
    <ligand>
        <name>substrate</name>
    </ligand>
</feature>
<reference evidence="14" key="1">
    <citation type="submission" date="2023-06" db="EMBL/GenBank/DDBJ databases">
        <title>Genome-scale phylogeny and comparative genomics of the fungal order Sordariales.</title>
        <authorList>
            <consortium name="Lawrence Berkeley National Laboratory"/>
            <person name="Hensen N."/>
            <person name="Bonometti L."/>
            <person name="Westerberg I."/>
            <person name="Brannstrom I.O."/>
            <person name="Guillou S."/>
            <person name="Cros-Aarteil S."/>
            <person name="Calhoun S."/>
            <person name="Haridas S."/>
            <person name="Kuo A."/>
            <person name="Mondo S."/>
            <person name="Pangilinan J."/>
            <person name="Riley R."/>
            <person name="Labutti K."/>
            <person name="Andreopoulos B."/>
            <person name="Lipzen A."/>
            <person name="Chen C."/>
            <person name="Yanf M."/>
            <person name="Daum C."/>
            <person name="Ng V."/>
            <person name="Clum A."/>
            <person name="Steindorff A."/>
            <person name="Ohm R."/>
            <person name="Martin F."/>
            <person name="Silar P."/>
            <person name="Natvig D."/>
            <person name="Lalanne C."/>
            <person name="Gautier V."/>
            <person name="Ament-Velasquez S.L."/>
            <person name="Kruys A."/>
            <person name="Hutchinson M.I."/>
            <person name="Powell A.J."/>
            <person name="Barry K."/>
            <person name="Miller A.N."/>
            <person name="Grigoriev I.V."/>
            <person name="Debuchy R."/>
            <person name="Gladieux P."/>
            <person name="Thoren M.H."/>
            <person name="Johannesson H."/>
        </authorList>
    </citation>
    <scope>NUCLEOTIDE SEQUENCE</scope>
    <source>
        <strain evidence="14">SMH4607-1</strain>
    </source>
</reference>
<comment type="similarity">
    <text evidence="2 9">Belongs to the glycosyl hydrolase 15 family.</text>
</comment>
<evidence type="ECO:0000256" key="4">
    <source>
        <dbReference type="ARBA" id="ARBA00022801"/>
    </source>
</evidence>
<dbReference type="InterPro" id="IPR002044">
    <property type="entry name" value="CBM20"/>
</dbReference>
<feature type="signal peptide" evidence="12">
    <location>
        <begin position="1"/>
        <end position="20"/>
    </location>
</feature>
<dbReference type="Proteomes" id="UP001172102">
    <property type="component" value="Unassembled WGS sequence"/>
</dbReference>
<dbReference type="InterPro" id="IPR012341">
    <property type="entry name" value="6hp_glycosidase-like_sf"/>
</dbReference>
<evidence type="ECO:0000313" key="14">
    <source>
        <dbReference type="EMBL" id="KAK0715681.1"/>
    </source>
</evidence>
<organism evidence="14 15">
    <name type="scientific">Lasiosphaeris hirsuta</name>
    <dbReference type="NCBI Taxonomy" id="260670"/>
    <lineage>
        <taxon>Eukaryota</taxon>
        <taxon>Fungi</taxon>
        <taxon>Dikarya</taxon>
        <taxon>Ascomycota</taxon>
        <taxon>Pezizomycotina</taxon>
        <taxon>Sordariomycetes</taxon>
        <taxon>Sordariomycetidae</taxon>
        <taxon>Sordariales</taxon>
        <taxon>Lasiosphaeriaceae</taxon>
        <taxon>Lasiosphaeris</taxon>
    </lineage>
</organism>
<sequence length="629" mass="67916">MFYASSLLLLAGVWVGSTVAEWPQGVPLDEFIVEEREIALRGVLDNIGPNGARVPGAAPGIVIASPSKQNPDYFYTWTRDASLTFKTIVDEFIDGNADLQPYIDDFVHAQAILQTGSNPSGTLLPSGTGLGEPKYKADGTRFNGNWGRPQRDGPALRATALIGYANWLVEHGEKERVKTVIWPVIANDLSYVGEYWNSTGFDLWEEVMGSSFFTTQSQYRSLVEGGTLAETLGVLCEACSEAPQVLCFLQTYWNGEYFTANINDNSGRGGVDANTILGPIAAFDLHAACDSPSLQPCHSRVLANFKVFVDTFRNSSLYPINAGIPSTEGIAVGRYPEDSYFIGNPWYLITLGAAEFLYDAVAQWAAQGFITITPTSLPFFLGLYPNATTNSTYKRHKNSSPFHAIVNATTAYADSFVSIAQKYTPSTGSLAEQFLKTPPGTPLSATALTWSFASFVSMSARRAGRFPPSWLPSSSSLSLPSTCTASSVTGTYSPATAAGAPEVTVPCTTTVRLAVNATTYYGENVYVVGNITDLGIWDAENAQTMRSDRYTEAWPLWYAEVPLDVGPEGAVVAYKYVRQQDCGQDWVWEEGNRTVVVPGCGGEGVVEEEGAWVGRGGSAGGVSCVKDKR</sequence>
<dbReference type="SUPFAM" id="SSF49452">
    <property type="entry name" value="Starch-binding domain-like"/>
    <property type="match status" value="1"/>
</dbReference>
<keyword evidence="8 9" id="KW-0624">Polysaccharide degradation</keyword>
<evidence type="ECO:0000256" key="12">
    <source>
        <dbReference type="SAM" id="SignalP"/>
    </source>
</evidence>
<keyword evidence="4 9" id="KW-0378">Hydrolase</keyword>
<dbReference type="PROSITE" id="PS00820">
    <property type="entry name" value="GLUCOAMYLASE"/>
    <property type="match status" value="1"/>
</dbReference>
<keyword evidence="15" id="KW-1185">Reference proteome</keyword>
<dbReference type="Gene3D" id="1.50.10.10">
    <property type="match status" value="1"/>
</dbReference>
<keyword evidence="3 12" id="KW-0732">Signal</keyword>
<dbReference type="PRINTS" id="PR00736">
    <property type="entry name" value="GLHYDRLASE15"/>
</dbReference>
<comment type="caution">
    <text evidence="14">The sequence shown here is derived from an EMBL/GenBank/DDBJ whole genome shotgun (WGS) entry which is preliminary data.</text>
</comment>
<dbReference type="GO" id="GO:0004339">
    <property type="term" value="F:glucan 1,4-alpha-glucosidase activity"/>
    <property type="evidence" value="ECO:0007669"/>
    <property type="project" value="UniProtKB-EC"/>
</dbReference>
<feature type="active site" description="Proton acceptor" evidence="10">
    <location>
        <position position="202"/>
    </location>
</feature>
<gene>
    <name evidence="14" type="ORF">B0H67DRAFT_645393</name>
</gene>
<evidence type="ECO:0000256" key="2">
    <source>
        <dbReference type="ARBA" id="ARBA00006188"/>
    </source>
</evidence>
<dbReference type="InterPro" id="IPR013783">
    <property type="entry name" value="Ig-like_fold"/>
</dbReference>
<dbReference type="InterPro" id="IPR013784">
    <property type="entry name" value="Carb-bd-like_fold"/>
</dbReference>
<dbReference type="InterPro" id="IPR046966">
    <property type="entry name" value="Glucoamylase_active_site"/>
</dbReference>
<keyword evidence="6 9" id="KW-0119">Carbohydrate metabolism</keyword>
<dbReference type="EC" id="3.2.1.3" evidence="9"/>
<feature type="active site" description="Proton donor" evidence="10">
    <location>
        <position position="205"/>
    </location>
</feature>
<evidence type="ECO:0000256" key="10">
    <source>
        <dbReference type="PIRSR" id="PIRSR001031-1"/>
    </source>
</evidence>
<comment type="catalytic activity">
    <reaction evidence="1 9">
        <text>Hydrolysis of terminal (1-&gt;4)-linked alpha-D-glucose residues successively from non-reducing ends of the chains with release of beta-D-glucose.</text>
        <dbReference type="EC" id="3.2.1.3"/>
    </reaction>
</comment>
<dbReference type="AlphaFoldDB" id="A0AA40AGZ7"/>
<protein>
    <recommendedName>
        <fullName evidence="9">Glucoamylase</fullName>
        <ecNumber evidence="9">3.2.1.3</ecNumber>
    </recommendedName>
    <alternativeName>
        <fullName evidence="9">1,4-alpha-D-glucan glucohydrolase</fullName>
    </alternativeName>
    <alternativeName>
        <fullName evidence="9">Glucan 1,4-alpha-glucosidase</fullName>
    </alternativeName>
</protein>
<evidence type="ECO:0000256" key="7">
    <source>
        <dbReference type="ARBA" id="ARBA00023295"/>
    </source>
</evidence>
<evidence type="ECO:0000256" key="1">
    <source>
        <dbReference type="ARBA" id="ARBA00001863"/>
    </source>
</evidence>
<dbReference type="InterPro" id="IPR000165">
    <property type="entry name" value="Glucoamylase"/>
</dbReference>
<dbReference type="Gene3D" id="2.60.40.10">
    <property type="entry name" value="Immunoglobulins"/>
    <property type="match status" value="1"/>
</dbReference>
<dbReference type="SUPFAM" id="SSF48208">
    <property type="entry name" value="Six-hairpin glycosidases"/>
    <property type="match status" value="1"/>
</dbReference>
<dbReference type="Pfam" id="PF00686">
    <property type="entry name" value="CBM_20"/>
    <property type="match status" value="1"/>
</dbReference>
<evidence type="ECO:0000259" key="13">
    <source>
        <dbReference type="PROSITE" id="PS51166"/>
    </source>
</evidence>
<evidence type="ECO:0000256" key="3">
    <source>
        <dbReference type="ARBA" id="ARBA00022729"/>
    </source>
</evidence>
<dbReference type="SMART" id="SM01065">
    <property type="entry name" value="CBM_2"/>
    <property type="match status" value="1"/>
</dbReference>
<dbReference type="PANTHER" id="PTHR31616">
    <property type="entry name" value="TREHALASE"/>
    <property type="match status" value="1"/>
</dbReference>
<evidence type="ECO:0000256" key="6">
    <source>
        <dbReference type="ARBA" id="ARBA00023277"/>
    </source>
</evidence>
<dbReference type="InterPro" id="IPR011613">
    <property type="entry name" value="GH15-like"/>
</dbReference>
<evidence type="ECO:0000256" key="5">
    <source>
        <dbReference type="ARBA" id="ARBA00023180"/>
    </source>
</evidence>
<evidence type="ECO:0000313" key="15">
    <source>
        <dbReference type="Proteomes" id="UP001172102"/>
    </source>
</evidence>
<dbReference type="PIRSF" id="PIRSF001031">
    <property type="entry name" value="Glu-a-glcsd_SBD"/>
    <property type="match status" value="1"/>
</dbReference>
<proteinExistence type="inferred from homology"/>
<dbReference type="EMBL" id="JAUKUA010000004">
    <property type="protein sequence ID" value="KAK0715681.1"/>
    <property type="molecule type" value="Genomic_DNA"/>
</dbReference>